<feature type="transmembrane region" description="Helical" evidence="9">
    <location>
        <begin position="382"/>
        <end position="409"/>
    </location>
</feature>
<reference evidence="11 12" key="1">
    <citation type="submission" date="2018-05" db="EMBL/GenBank/DDBJ databases">
        <title>Genome sequencing and assembly of the regulated plant pathogen Lachnellula willkommii and related sister species for the development of diagnostic species identification markers.</title>
        <authorList>
            <person name="Giroux E."/>
            <person name="Bilodeau G."/>
        </authorList>
    </citation>
    <scope>NUCLEOTIDE SEQUENCE [LARGE SCALE GENOMIC DNA]</scope>
    <source>
        <strain evidence="11 12">CBS 160.35</strain>
    </source>
</reference>
<feature type="transmembrane region" description="Helical" evidence="9">
    <location>
        <begin position="176"/>
        <end position="199"/>
    </location>
</feature>
<feature type="transmembrane region" description="Helical" evidence="9">
    <location>
        <begin position="529"/>
        <end position="547"/>
    </location>
</feature>
<proteinExistence type="inferred from homology"/>
<protein>
    <submittedName>
        <fullName evidence="11">Myo-inositol transporter</fullName>
    </submittedName>
</protein>
<accession>A0A8H8U5F0</accession>
<feature type="domain" description="Major facilitator superfamily (MFS) profile" evidence="10">
    <location>
        <begin position="109"/>
        <end position="551"/>
    </location>
</feature>
<feature type="transmembrane region" description="Helical" evidence="9">
    <location>
        <begin position="456"/>
        <end position="474"/>
    </location>
</feature>
<dbReference type="PANTHER" id="PTHR48020">
    <property type="entry name" value="PROTON MYO-INOSITOL COTRANSPORTER"/>
    <property type="match status" value="1"/>
</dbReference>
<dbReference type="OrthoDB" id="6339427at2759"/>
<keyword evidence="6 9" id="KW-0472">Membrane</keyword>
<comment type="catalytic activity">
    <reaction evidence="7">
        <text>myo-inositol(out) + H(+)(out) = myo-inositol(in) + H(+)(in)</text>
        <dbReference type="Rhea" id="RHEA:60364"/>
        <dbReference type="ChEBI" id="CHEBI:15378"/>
        <dbReference type="ChEBI" id="CHEBI:17268"/>
    </reaction>
</comment>
<evidence type="ECO:0000313" key="11">
    <source>
        <dbReference type="EMBL" id="TVY34700.1"/>
    </source>
</evidence>
<evidence type="ECO:0000256" key="9">
    <source>
        <dbReference type="SAM" id="Phobius"/>
    </source>
</evidence>
<evidence type="ECO:0000256" key="1">
    <source>
        <dbReference type="ARBA" id="ARBA00004141"/>
    </source>
</evidence>
<dbReference type="InterPro" id="IPR005828">
    <property type="entry name" value="MFS_sugar_transport-like"/>
</dbReference>
<keyword evidence="4 9" id="KW-0812">Transmembrane</keyword>
<evidence type="ECO:0000313" key="12">
    <source>
        <dbReference type="Proteomes" id="UP000443090"/>
    </source>
</evidence>
<evidence type="ECO:0000256" key="8">
    <source>
        <dbReference type="RuleBase" id="RU003346"/>
    </source>
</evidence>
<dbReference type="InterPro" id="IPR020846">
    <property type="entry name" value="MFS_dom"/>
</dbReference>
<gene>
    <name evidence="11" type="primary">itr1_0</name>
    <name evidence="11" type="ORF">LOCC1_G006818</name>
</gene>
<keyword evidence="3 8" id="KW-0813">Transport</keyword>
<keyword evidence="12" id="KW-1185">Reference proteome</keyword>
<dbReference type="FunFam" id="1.20.1250.20:FF:000073">
    <property type="entry name" value="MFS myo-inositol transporter, putative"/>
    <property type="match status" value="1"/>
</dbReference>
<dbReference type="SUPFAM" id="SSF103473">
    <property type="entry name" value="MFS general substrate transporter"/>
    <property type="match status" value="1"/>
</dbReference>
<feature type="transmembrane region" description="Helical" evidence="9">
    <location>
        <begin position="495"/>
        <end position="517"/>
    </location>
</feature>
<dbReference type="InterPro" id="IPR050814">
    <property type="entry name" value="Myo-inositol_Transporter"/>
</dbReference>
<dbReference type="Proteomes" id="UP000443090">
    <property type="component" value="Unassembled WGS sequence"/>
</dbReference>
<dbReference type="InterPro" id="IPR036259">
    <property type="entry name" value="MFS_trans_sf"/>
</dbReference>
<keyword evidence="5 9" id="KW-1133">Transmembrane helix</keyword>
<evidence type="ECO:0000256" key="6">
    <source>
        <dbReference type="ARBA" id="ARBA00023136"/>
    </source>
</evidence>
<feature type="transmembrane region" description="Helical" evidence="9">
    <location>
        <begin position="354"/>
        <end position="376"/>
    </location>
</feature>
<evidence type="ECO:0000259" key="10">
    <source>
        <dbReference type="PROSITE" id="PS50850"/>
    </source>
</evidence>
<feature type="transmembrane region" description="Helical" evidence="9">
    <location>
        <begin position="421"/>
        <end position="444"/>
    </location>
</feature>
<feature type="transmembrane region" description="Helical" evidence="9">
    <location>
        <begin position="205"/>
        <end position="224"/>
    </location>
</feature>
<dbReference type="NCBIfam" id="TIGR00879">
    <property type="entry name" value="SP"/>
    <property type="match status" value="1"/>
</dbReference>
<dbReference type="InterPro" id="IPR005829">
    <property type="entry name" value="Sugar_transporter_CS"/>
</dbReference>
<evidence type="ECO:0000256" key="7">
    <source>
        <dbReference type="ARBA" id="ARBA00049119"/>
    </source>
</evidence>
<dbReference type="PANTHER" id="PTHR48020:SF22">
    <property type="entry name" value="MAJOR FACILITATOR SUPERFAMILY (MFS) PROFILE DOMAIN-CONTAINING PROTEIN-RELATED"/>
    <property type="match status" value="1"/>
</dbReference>
<organism evidence="11 12">
    <name type="scientific">Lachnellula occidentalis</name>
    <dbReference type="NCBI Taxonomy" id="215460"/>
    <lineage>
        <taxon>Eukaryota</taxon>
        <taxon>Fungi</taxon>
        <taxon>Dikarya</taxon>
        <taxon>Ascomycota</taxon>
        <taxon>Pezizomycotina</taxon>
        <taxon>Leotiomycetes</taxon>
        <taxon>Helotiales</taxon>
        <taxon>Lachnaceae</taxon>
        <taxon>Lachnellula</taxon>
    </lineage>
</organism>
<sequence length="589" mass="63679">MGKAALEIQYKASLFPPSVNLEKHAQAVIFHLTTSEHPPSSTIASSPPHHTPVNQSLNMSFLKEQEDFKVNAAHVEKISASSLGDEKSEPLEDLDTIEQTQAGRYAWLVAITAGVGGFLFGYDTGIISAVLVYLDDDLGKILNAGEKELITSITSGGAFIGAVAAGLTADRFGRKGAIYMGCILFIIGAVLQAAAYSLAQMTVGRLVVGLGVGSAAMIVPLYIAEVAPAKYRGRMIGLDNMSITGGQLISYGIGAALAKVDHGWRAMVALGAVPAIILCCLLPFCPESPRQLIFHDKADEAAIVIQKIFPHGTPEQVRQKVTHISRHVAEAKAVTQGKGNLWLLKQLYVVPGNLRALIAACGLMAISQLGGFNSLMYYSSTLFALVGFANPVAVGTIIAACNFFFTWVNLMVVDRFGRRRILLSTMWGMALFLALAAVAFHWIPINHDLTLKSQKVGWPAYVVLASMIIYVAFYSSGMGNTAWLSSEFFPMEVRAYGTMMLTCSCWGANIIVASTFLTQMENTTPSGAFGFYAAICFFGWIAVYFCYPEVKGMTLEDIREIFQHGFGVKYARQLQKEAKARRKSGLSSA</sequence>
<name>A0A8H8U5F0_9HELO</name>
<dbReference type="AlphaFoldDB" id="A0A8H8U5F0"/>
<evidence type="ECO:0000256" key="2">
    <source>
        <dbReference type="ARBA" id="ARBA00010992"/>
    </source>
</evidence>
<dbReference type="GO" id="GO:1904679">
    <property type="term" value="P:myo-inositol import across plasma membrane"/>
    <property type="evidence" value="ECO:0007669"/>
    <property type="project" value="TreeGrafter"/>
</dbReference>
<feature type="transmembrane region" description="Helical" evidence="9">
    <location>
        <begin position="105"/>
        <end position="134"/>
    </location>
</feature>
<evidence type="ECO:0000256" key="3">
    <source>
        <dbReference type="ARBA" id="ARBA00022448"/>
    </source>
</evidence>
<dbReference type="Gene3D" id="1.20.1250.20">
    <property type="entry name" value="MFS general substrate transporter like domains"/>
    <property type="match status" value="1"/>
</dbReference>
<dbReference type="GO" id="GO:0016020">
    <property type="term" value="C:membrane"/>
    <property type="evidence" value="ECO:0007669"/>
    <property type="project" value="UniProtKB-SubCell"/>
</dbReference>
<feature type="transmembrane region" description="Helical" evidence="9">
    <location>
        <begin position="264"/>
        <end position="285"/>
    </location>
</feature>
<comment type="similarity">
    <text evidence="2 8">Belongs to the major facilitator superfamily. Sugar transporter (TC 2.A.1.1) family.</text>
</comment>
<dbReference type="EMBL" id="QGMI01001103">
    <property type="protein sequence ID" value="TVY34700.1"/>
    <property type="molecule type" value="Genomic_DNA"/>
</dbReference>
<dbReference type="Pfam" id="PF00083">
    <property type="entry name" value="Sugar_tr"/>
    <property type="match status" value="1"/>
</dbReference>
<evidence type="ECO:0000256" key="4">
    <source>
        <dbReference type="ARBA" id="ARBA00022692"/>
    </source>
</evidence>
<dbReference type="InterPro" id="IPR003663">
    <property type="entry name" value="Sugar/inositol_transpt"/>
</dbReference>
<comment type="caution">
    <text evidence="11">The sequence shown here is derived from an EMBL/GenBank/DDBJ whole genome shotgun (WGS) entry which is preliminary data.</text>
</comment>
<feature type="transmembrane region" description="Helical" evidence="9">
    <location>
        <begin position="149"/>
        <end position="169"/>
    </location>
</feature>
<dbReference type="PRINTS" id="PR00171">
    <property type="entry name" value="SUGRTRNSPORT"/>
</dbReference>
<dbReference type="GO" id="GO:0005366">
    <property type="term" value="F:myo-inositol:proton symporter activity"/>
    <property type="evidence" value="ECO:0007669"/>
    <property type="project" value="TreeGrafter"/>
</dbReference>
<dbReference type="PROSITE" id="PS00216">
    <property type="entry name" value="SUGAR_TRANSPORT_1"/>
    <property type="match status" value="1"/>
</dbReference>
<feature type="transmembrane region" description="Helical" evidence="9">
    <location>
        <begin position="236"/>
        <end position="258"/>
    </location>
</feature>
<evidence type="ECO:0000256" key="5">
    <source>
        <dbReference type="ARBA" id="ARBA00022989"/>
    </source>
</evidence>
<dbReference type="PROSITE" id="PS00217">
    <property type="entry name" value="SUGAR_TRANSPORT_2"/>
    <property type="match status" value="1"/>
</dbReference>
<comment type="subcellular location">
    <subcellularLocation>
        <location evidence="1">Membrane</location>
        <topology evidence="1">Multi-pass membrane protein</topology>
    </subcellularLocation>
</comment>
<dbReference type="PROSITE" id="PS50850">
    <property type="entry name" value="MFS"/>
    <property type="match status" value="1"/>
</dbReference>